<dbReference type="Gene3D" id="1.25.40.20">
    <property type="entry name" value="Ankyrin repeat-containing domain"/>
    <property type="match status" value="1"/>
</dbReference>
<evidence type="ECO:0000313" key="2">
    <source>
        <dbReference type="EMBL" id="VVE54276.1"/>
    </source>
</evidence>
<dbReference type="InterPro" id="IPR036770">
    <property type="entry name" value="Ankyrin_rpt-contain_sf"/>
</dbReference>
<protein>
    <recommendedName>
        <fullName evidence="1">ShET2 enterotoxin N-terminal domain-containing protein</fullName>
    </recommendedName>
</protein>
<sequence length="594" mass="64245">MGPISRWGMYVARSLPSRLASLSDCAGPSQADSHAPRTALRDQVRDVRQVHRPRLWDGFATQREVSGLASHGSARLHEQARREAQDVYDLCADTYKTRGGRSMSDGLLDVLGKSAAPASGWVAAARLVEAGYLDVNAKDSRGNTLLQLAIMNGAAPAQQLATALLHRADVMLDAPVADGTSLLALAQAHGSASVVGQVERRLGLDTSKRAPYFSERRNWQANWNGEVKVGAQPIWCRHLTMLWEQRFMRTHGKLDYRDFSPARLKTVAAPLIDDNEAACHARRMLAQCRLVPADAWGEVIADTFQAMEASGETGRTIMVETLNHAMALGLKIKADKRGGRSYVVQFYDPNATVAHERSSVSAAPGAHLDPAVFRQLTASDFLSKDAREEYELVGPGVAAFLGKPVHGVAPRLDGGLRQVDAQTMHHLLRLNLADGLRGCAASLSGVDARTGLRILAARREEGNVPGLLLALQEGHADAIQAYGEILVQWAPKFSREQIKNLLEAKTASGVPGLLLALQDGRADAIEAYGELLVRLAPRLSADDLAHLLAAQASDGSTGLQRARGNGRTDAIRVFDRVVDRVASRLTALRQERQG</sequence>
<dbReference type="Proteomes" id="UP000343317">
    <property type="component" value="Unassembled WGS sequence"/>
</dbReference>
<dbReference type="SUPFAM" id="SSF48403">
    <property type="entry name" value="Ankyrin repeat"/>
    <property type="match status" value="1"/>
</dbReference>
<dbReference type="Pfam" id="PF07906">
    <property type="entry name" value="Toxin_15"/>
    <property type="match status" value="1"/>
</dbReference>
<evidence type="ECO:0000313" key="3">
    <source>
        <dbReference type="Proteomes" id="UP000343317"/>
    </source>
</evidence>
<keyword evidence="3" id="KW-1185">Reference proteome</keyword>
<reference evidence="2 3" key="1">
    <citation type="submission" date="2019-08" db="EMBL/GenBank/DDBJ databases">
        <authorList>
            <person name="Peeters C."/>
        </authorList>
    </citation>
    <scope>NUCLEOTIDE SEQUENCE [LARGE SCALE GENOMIC DNA]</scope>
    <source>
        <strain evidence="2 3">LMG 31112</strain>
    </source>
</reference>
<evidence type="ECO:0000259" key="1">
    <source>
        <dbReference type="Pfam" id="PF07906"/>
    </source>
</evidence>
<dbReference type="AlphaFoldDB" id="A0A5E4YZK5"/>
<dbReference type="InterPro" id="IPR012927">
    <property type="entry name" value="Toxin_15_N"/>
</dbReference>
<name>A0A5E4YZK5_9BURK</name>
<gene>
    <name evidence="2" type="ORF">PHO31112_04915</name>
</gene>
<proteinExistence type="predicted"/>
<dbReference type="EMBL" id="CABPSM010000022">
    <property type="protein sequence ID" value="VVE54276.1"/>
    <property type="molecule type" value="Genomic_DNA"/>
</dbReference>
<accession>A0A5E4YZK5</accession>
<feature type="domain" description="ShET2 enterotoxin N-terminal" evidence="1">
    <location>
        <begin position="206"/>
        <end position="446"/>
    </location>
</feature>
<dbReference type="RefSeq" id="WP_150623906.1">
    <property type="nucleotide sequence ID" value="NZ_CABPSM010000022.1"/>
</dbReference>
<organism evidence="2 3">
    <name type="scientific">Pandoraea horticolens</name>
    <dbReference type="NCBI Taxonomy" id="2508298"/>
    <lineage>
        <taxon>Bacteria</taxon>
        <taxon>Pseudomonadati</taxon>
        <taxon>Pseudomonadota</taxon>
        <taxon>Betaproteobacteria</taxon>
        <taxon>Burkholderiales</taxon>
        <taxon>Burkholderiaceae</taxon>
        <taxon>Pandoraea</taxon>
    </lineage>
</organism>